<dbReference type="OrthoDB" id="4062651at2759"/>
<dbReference type="Gene3D" id="1.10.510.10">
    <property type="entry name" value="Transferase(Phosphotransferase) domain 1"/>
    <property type="match status" value="2"/>
</dbReference>
<dbReference type="PROSITE" id="PS50011">
    <property type="entry name" value="PROTEIN_KINASE_DOM"/>
    <property type="match status" value="1"/>
</dbReference>
<feature type="domain" description="Protein kinase" evidence="2">
    <location>
        <begin position="206"/>
        <end position="552"/>
    </location>
</feature>
<dbReference type="PANTHER" id="PTHR33112:SF10">
    <property type="entry name" value="TOL"/>
    <property type="match status" value="1"/>
</dbReference>
<dbReference type="SMART" id="SM00220">
    <property type="entry name" value="S_TKc"/>
    <property type="match status" value="1"/>
</dbReference>
<protein>
    <recommendedName>
        <fullName evidence="2">Protein kinase domain-containing protein</fullName>
    </recommendedName>
</protein>
<evidence type="ECO:0000313" key="4">
    <source>
        <dbReference type="Proteomes" id="UP000799777"/>
    </source>
</evidence>
<organism evidence="3 4">
    <name type="scientific">Setomelanomma holmii</name>
    <dbReference type="NCBI Taxonomy" id="210430"/>
    <lineage>
        <taxon>Eukaryota</taxon>
        <taxon>Fungi</taxon>
        <taxon>Dikarya</taxon>
        <taxon>Ascomycota</taxon>
        <taxon>Pezizomycotina</taxon>
        <taxon>Dothideomycetes</taxon>
        <taxon>Pleosporomycetidae</taxon>
        <taxon>Pleosporales</taxon>
        <taxon>Pleosporineae</taxon>
        <taxon>Phaeosphaeriaceae</taxon>
        <taxon>Setomelanomma</taxon>
    </lineage>
</organism>
<sequence length="1304" mass="148373">MPPSLVMRPEQERKKAKRPTVDIQLEDDTPQQSLADTLPLSFKISTFDTQERSYLPEPCIKERRATSAVEGLITRSTVEQELKRAKKYKVYPSTTLEAVIDWIVDAASKVFAITVQCHLTPDKLLSSMLNFYNVAFEDDDLPIYDPRAPDHNSPRPQRSEAFNAKIWEDLRHDEFFQFQWRCLAPVFTPEKYEYDLPSQCILPFRKDTKVDPRTGSFSSVYKVAVHPDHQKRHKSHEVAIKEISVQKSAGLLQTGKEQTEKAWDVESRALNSINLLDHDHIIKSIAAIRRGEGRYFVFPWAHDSLRDYWNTTPTQSPTSELILEAILQLRGIADALDSLHNFRGIRSSTDATHRDVPVVVNAADNLASQTEDDEVVSEYSSAMSQESIRHGDLKPENILRFLDGNSQIGTLKLGDMGLAKRHVAATVKRLGTSMRFSTRRYEGPEAVRNKEGRSRLYDLWSMGCITFEFILWLLYGNNALVEFNKQAESMTPPTEEFQYYKVQGTGQEQRAIIHPLAERWMDYLQERDPEFQSGSQSALKDLLRIVRDHLLVVELPPTRGSALADGGGARPLAPPVFVGQRTKYRATAAEFRKALDAIKGKANDVHYLYTGITRSDFSPPAPPSTFGTFLNPSAQRLSSPSRRLDTKIEPITTGVMQRSIKADYSLPPLESWNFEVDNDFAVKVTKYIGVDSHPASSAATTNLCRRCIDLNFWSSGFAIEDDVTELAKSAALCDFCRLLHQVSSDIDRPQSEKVRFERSQSVITVTGSSFPVLSIFRSQGLATPIAIQIGRPELSDVESSSSNGFFDLAKEWLKDCDEGHDGCQVHISHKLPTRLMDVGTTSDPALRLVETQHEVVHNTRYIALSHPWGDTAAYQTFVTLSKDESDTGHDIARFKLSIPYGDLPRTFRDAVDCTRNLNIRYLWIDSICIIQGPDGDFPEEAKRMEDVYSGAYCVIAASRANDQRNGFLGPRPQRQYVKFQPERPFYVCRTIDHFNEDVIMGSLNQRGWVLQERALARRTMYFTENQTYFECGEGVRCETLTRMHNNREEFLGDPSFPDKAMRSKSRALKIEYFQGLYKQYSRLGFTRWEDRPVAIAGLEKRLQKAFNTKGRYGIFDDGDTADGGLFHRSLLWRRSWEEAEKKNGRPLEAIVFPAERNTHVPSWSWMAYRGDIDYTDPPYQSATWETRELIPPWTRGNQDPDANEDVAIAAVARDFDLKGRNPDEVKIAYDTERASEGQRVQCVTVARSNEARSDRERWFYILLVIPTKDKATEGKPARYKRVGAGLMLGKYITLDKDGTEVRIF</sequence>
<dbReference type="Pfam" id="PF06985">
    <property type="entry name" value="HET"/>
    <property type="match status" value="1"/>
</dbReference>
<dbReference type="SUPFAM" id="SSF56112">
    <property type="entry name" value="Protein kinase-like (PK-like)"/>
    <property type="match status" value="1"/>
</dbReference>
<name>A0A9P4H204_9PLEO</name>
<dbReference type="PANTHER" id="PTHR33112">
    <property type="entry name" value="DOMAIN PROTEIN, PUTATIVE-RELATED"/>
    <property type="match status" value="1"/>
</dbReference>
<reference evidence="3" key="1">
    <citation type="journal article" date="2020" name="Stud. Mycol.">
        <title>101 Dothideomycetes genomes: a test case for predicting lifestyles and emergence of pathogens.</title>
        <authorList>
            <person name="Haridas S."/>
            <person name="Albert R."/>
            <person name="Binder M."/>
            <person name="Bloem J."/>
            <person name="Labutti K."/>
            <person name="Salamov A."/>
            <person name="Andreopoulos B."/>
            <person name="Baker S."/>
            <person name="Barry K."/>
            <person name="Bills G."/>
            <person name="Bluhm B."/>
            <person name="Cannon C."/>
            <person name="Castanera R."/>
            <person name="Culley D."/>
            <person name="Daum C."/>
            <person name="Ezra D."/>
            <person name="Gonzalez J."/>
            <person name="Henrissat B."/>
            <person name="Kuo A."/>
            <person name="Liang C."/>
            <person name="Lipzen A."/>
            <person name="Lutzoni F."/>
            <person name="Magnuson J."/>
            <person name="Mondo S."/>
            <person name="Nolan M."/>
            <person name="Ohm R."/>
            <person name="Pangilinan J."/>
            <person name="Park H.-J."/>
            <person name="Ramirez L."/>
            <person name="Alfaro M."/>
            <person name="Sun H."/>
            <person name="Tritt A."/>
            <person name="Yoshinaga Y."/>
            <person name="Zwiers L.-H."/>
            <person name="Turgeon B."/>
            <person name="Goodwin S."/>
            <person name="Spatafora J."/>
            <person name="Crous P."/>
            <person name="Grigoriev I."/>
        </authorList>
    </citation>
    <scope>NUCLEOTIDE SEQUENCE</scope>
    <source>
        <strain evidence="3">CBS 110217</strain>
    </source>
</reference>
<dbReference type="InterPro" id="IPR010730">
    <property type="entry name" value="HET"/>
</dbReference>
<dbReference type="GO" id="GO:0004672">
    <property type="term" value="F:protein kinase activity"/>
    <property type="evidence" value="ECO:0007669"/>
    <property type="project" value="InterPro"/>
</dbReference>
<dbReference type="InterPro" id="IPR011009">
    <property type="entry name" value="Kinase-like_dom_sf"/>
</dbReference>
<dbReference type="Proteomes" id="UP000799777">
    <property type="component" value="Unassembled WGS sequence"/>
</dbReference>
<accession>A0A9P4H204</accession>
<dbReference type="EMBL" id="ML978236">
    <property type="protein sequence ID" value="KAF2026798.1"/>
    <property type="molecule type" value="Genomic_DNA"/>
</dbReference>
<comment type="caution">
    <text evidence="3">The sequence shown here is derived from an EMBL/GenBank/DDBJ whole genome shotgun (WGS) entry which is preliminary data.</text>
</comment>
<keyword evidence="4" id="KW-1185">Reference proteome</keyword>
<dbReference type="InterPro" id="IPR000719">
    <property type="entry name" value="Prot_kinase_dom"/>
</dbReference>
<evidence type="ECO:0000313" key="3">
    <source>
        <dbReference type="EMBL" id="KAF2026798.1"/>
    </source>
</evidence>
<feature type="region of interest" description="Disordered" evidence="1">
    <location>
        <begin position="1"/>
        <end position="29"/>
    </location>
</feature>
<proteinExistence type="predicted"/>
<dbReference type="GO" id="GO:0005524">
    <property type="term" value="F:ATP binding"/>
    <property type="evidence" value="ECO:0007669"/>
    <property type="project" value="InterPro"/>
</dbReference>
<gene>
    <name evidence="3" type="ORF">EK21DRAFT_115421</name>
</gene>
<evidence type="ECO:0000259" key="2">
    <source>
        <dbReference type="PROSITE" id="PS50011"/>
    </source>
</evidence>
<evidence type="ECO:0000256" key="1">
    <source>
        <dbReference type="SAM" id="MobiDB-lite"/>
    </source>
</evidence>
<dbReference type="Pfam" id="PF00069">
    <property type="entry name" value="Pkinase"/>
    <property type="match status" value="1"/>
</dbReference>